<dbReference type="AlphaFoldDB" id="F9D233"/>
<protein>
    <recommendedName>
        <fullName evidence="3">Cyclically-permuted mutarotase family protein</fullName>
    </recommendedName>
</protein>
<dbReference type="PANTHER" id="PTHR45632">
    <property type="entry name" value="LD33804P"/>
    <property type="match status" value="1"/>
</dbReference>
<sequence>MRNILTMAMTLIGLSGLSGQTCHLQPVIGFPNGEAGIELGVSACYAGGVDGWVVMAGGCNFPENTLDPDSKKRFYKGIYVAKASGTDRLDWTKAGVLPQEMAYGVAVACDGGLVVAGGINAKGSLKDVCRIELMEGKVHVRKLPSLPCAMDNMAGALVGRKLYVAGGFTNGKASCRVFRLDMDNVVRGWEEVTPFPGIARVQPVAGSMGKGRLCLFGGFAPAADGRPAELAMDGCVYDEGSGEWTVVDGPADNWNEPLFVGGGIAANVGEDSLLVMGGVNKEVFLDALNHPQPDYLSHPVAWYRFNPYTLLYNGGHWKTVAKSQSTARAGVALAQTSHGIYVIGGELKPRVRTSKIYRLRNQQALGSKF</sequence>
<dbReference type="NCBIfam" id="TIGR03548">
    <property type="entry name" value="mutarot_permut"/>
    <property type="match status" value="1"/>
</dbReference>
<proteinExistence type="predicted"/>
<evidence type="ECO:0008006" key="3">
    <source>
        <dbReference type="Google" id="ProtNLM"/>
    </source>
</evidence>
<reference evidence="1 2" key="1">
    <citation type="submission" date="2011-04" db="EMBL/GenBank/DDBJ databases">
        <authorList>
            <person name="Muzny D."/>
            <person name="Qin X."/>
            <person name="Deng J."/>
            <person name="Jiang H."/>
            <person name="Liu Y."/>
            <person name="Qu J."/>
            <person name="Song X.-Z."/>
            <person name="Zhang L."/>
            <person name="Thornton R."/>
            <person name="Coyle M."/>
            <person name="Francisco L."/>
            <person name="Jackson L."/>
            <person name="Javaid M."/>
            <person name="Korchina V."/>
            <person name="Kovar C."/>
            <person name="Mata R."/>
            <person name="Mathew T."/>
            <person name="Ngo R."/>
            <person name="Nguyen L."/>
            <person name="Nguyen N."/>
            <person name="Okwuonu G."/>
            <person name="Ongeri F."/>
            <person name="Pham C."/>
            <person name="Simmons D."/>
            <person name="Wilczek-Boney K."/>
            <person name="Hale W."/>
            <person name="Jakkamsetti A."/>
            <person name="Pham P."/>
            <person name="Ruth R."/>
            <person name="San Lucas F."/>
            <person name="Warren J."/>
            <person name="Zhang J."/>
            <person name="Zhao Z."/>
            <person name="Zhou C."/>
            <person name="Zhu D."/>
            <person name="Lee S."/>
            <person name="Bess C."/>
            <person name="Blankenburg K."/>
            <person name="Forbes L."/>
            <person name="Fu Q."/>
            <person name="Gubbala S."/>
            <person name="Hirani K."/>
            <person name="Jayaseelan J.C."/>
            <person name="Lara F."/>
            <person name="Munidasa M."/>
            <person name="Palculict T."/>
            <person name="Patil S."/>
            <person name="Pu L.-L."/>
            <person name="Saada N."/>
            <person name="Tang L."/>
            <person name="Weissenberger G."/>
            <person name="Zhu Y."/>
            <person name="Hemphill L."/>
            <person name="Shang Y."/>
            <person name="Youmans B."/>
            <person name="Ayvaz T."/>
            <person name="Ross M."/>
            <person name="Santibanez J."/>
            <person name="Aqrawi P."/>
            <person name="Gross S."/>
            <person name="Joshi V."/>
            <person name="Fowler G."/>
            <person name="Nazareth L."/>
            <person name="Reid J."/>
            <person name="Worley K."/>
            <person name="Petrosino J."/>
            <person name="Highlander S."/>
            <person name="Gibbs R."/>
        </authorList>
    </citation>
    <scope>NUCLEOTIDE SEQUENCE [LARGE SCALE GENOMIC DNA]</scope>
    <source>
        <strain evidence="1 2">DSM 3688</strain>
    </source>
</reference>
<dbReference type="SUPFAM" id="SSF117281">
    <property type="entry name" value="Kelch motif"/>
    <property type="match status" value="1"/>
</dbReference>
<comment type="caution">
    <text evidence="1">The sequence shown here is derived from an EMBL/GenBank/DDBJ whole genome shotgun (WGS) entry which is preliminary data.</text>
</comment>
<gene>
    <name evidence="1" type="ORF">HMPREF9136_0911</name>
</gene>
<dbReference type="InterPro" id="IPR056734">
    <property type="entry name" value="NANM"/>
</dbReference>
<dbReference type="Proteomes" id="UP000007820">
    <property type="component" value="Unassembled WGS sequence"/>
</dbReference>
<name>F9D233_PREDD</name>
<dbReference type="STRING" id="908937.Prede_1040"/>
<evidence type="ECO:0000313" key="1">
    <source>
        <dbReference type="EMBL" id="EGQ15851.1"/>
    </source>
</evidence>
<organism evidence="1 2">
    <name type="scientific">Prevotella dentalis (strain ATCC 49559 / DSM 3688 / JCM 13448 / NCTC 12043 / ES 2772)</name>
    <name type="common">Mitsuokella dentalis</name>
    <dbReference type="NCBI Taxonomy" id="908937"/>
    <lineage>
        <taxon>Bacteria</taxon>
        <taxon>Pseudomonadati</taxon>
        <taxon>Bacteroidota</taxon>
        <taxon>Bacteroidia</taxon>
        <taxon>Bacteroidales</taxon>
        <taxon>Prevotellaceae</taxon>
        <taxon>Prevotella</taxon>
    </lineage>
</organism>
<accession>F9D233</accession>
<evidence type="ECO:0000313" key="2">
    <source>
        <dbReference type="Proteomes" id="UP000007820"/>
    </source>
</evidence>
<dbReference type="eggNOG" id="COG3055">
    <property type="taxonomic scope" value="Bacteria"/>
</dbReference>
<dbReference type="Pfam" id="PF24996">
    <property type="entry name" value="NANM"/>
    <property type="match status" value="1"/>
</dbReference>
<dbReference type="EMBL" id="AFPW01000012">
    <property type="protein sequence ID" value="EGQ15851.1"/>
    <property type="molecule type" value="Genomic_DNA"/>
</dbReference>
<dbReference type="InterPro" id="IPR019937">
    <property type="entry name" value="Cycl-permuted_mutarotase"/>
</dbReference>
<dbReference type="InterPro" id="IPR015915">
    <property type="entry name" value="Kelch-typ_b-propeller"/>
</dbReference>
<dbReference type="Gene3D" id="2.120.10.80">
    <property type="entry name" value="Kelch-type beta propeller"/>
    <property type="match status" value="1"/>
</dbReference>